<comment type="caution">
    <text evidence="1">The sequence shown here is derived from an EMBL/GenBank/DDBJ whole genome shotgun (WGS) entry which is preliminary data.</text>
</comment>
<gene>
    <name evidence="1" type="ORF">MNOR_LOCUS38082</name>
</gene>
<protein>
    <recommendedName>
        <fullName evidence="3">DZIP3-like HEPN domain-containing protein</fullName>
    </recommendedName>
</protein>
<accession>A0AAV2SLH4</accession>
<dbReference type="Proteomes" id="UP001497623">
    <property type="component" value="Unassembled WGS sequence"/>
</dbReference>
<keyword evidence="2" id="KW-1185">Reference proteome</keyword>
<proteinExistence type="predicted"/>
<organism evidence="1 2">
    <name type="scientific">Meganyctiphanes norvegica</name>
    <name type="common">Northern krill</name>
    <name type="synonym">Thysanopoda norvegica</name>
    <dbReference type="NCBI Taxonomy" id="48144"/>
    <lineage>
        <taxon>Eukaryota</taxon>
        <taxon>Metazoa</taxon>
        <taxon>Ecdysozoa</taxon>
        <taxon>Arthropoda</taxon>
        <taxon>Crustacea</taxon>
        <taxon>Multicrustacea</taxon>
        <taxon>Malacostraca</taxon>
        <taxon>Eumalacostraca</taxon>
        <taxon>Eucarida</taxon>
        <taxon>Euphausiacea</taxon>
        <taxon>Euphausiidae</taxon>
        <taxon>Meganyctiphanes</taxon>
    </lineage>
</organism>
<evidence type="ECO:0000313" key="2">
    <source>
        <dbReference type="Proteomes" id="UP001497623"/>
    </source>
</evidence>
<evidence type="ECO:0000313" key="1">
    <source>
        <dbReference type="EMBL" id="CAL4207402.1"/>
    </source>
</evidence>
<reference evidence="1 2" key="1">
    <citation type="submission" date="2024-05" db="EMBL/GenBank/DDBJ databases">
        <authorList>
            <person name="Wallberg A."/>
        </authorList>
    </citation>
    <scope>NUCLEOTIDE SEQUENCE [LARGE SCALE GENOMIC DNA]</scope>
</reference>
<dbReference type="AlphaFoldDB" id="A0AAV2SLH4"/>
<sequence>MSEKKKVENTFMKCGQMVLISVLAWTVGRDGFKEKMEKQYPVSNTWYKKNFGSPEQKFLEESFDVEKFDITLLYNLIRFLSGIEDSESEEWTKGSKFAYSIYKVKQLRNRFSHQRLTEDEENRDIKVWYQILKKLFTEILTEVGKFKSIDQDRVNKNIEESNKELSCLLEVKQAKGSDQEYNTNTRPRKLNITVRDDVELNEFLQNLKSPDYDCSNYNVMLRFKVKPSIISDLEETVHLLTKHKGAEVGLWLEYEYFNEISEVDCSDSLIQKLSSEASLCYLISFKGRVKNIKLLSSHLKQLIITVTQDEIQAQDLNQVLCKQKLLWNLVIKVECNPGEVLTPPTLHYNRSRPNNQLGIRLESELNDTDVQWAVNFLVKLCPPTRDRDIRYWATSLCFWKTHLT</sequence>
<evidence type="ECO:0008006" key="3">
    <source>
        <dbReference type="Google" id="ProtNLM"/>
    </source>
</evidence>
<name>A0AAV2SLH4_MEGNR</name>
<feature type="non-terminal residue" evidence="1">
    <location>
        <position position="404"/>
    </location>
</feature>
<dbReference type="EMBL" id="CAXKWB010082781">
    <property type="protein sequence ID" value="CAL4207402.1"/>
    <property type="molecule type" value="Genomic_DNA"/>
</dbReference>